<dbReference type="RefSeq" id="WP_023938759.1">
    <property type="nucleotide sequence ID" value="NZ_FUXH01000001.1"/>
</dbReference>
<evidence type="ECO:0000313" key="2">
    <source>
        <dbReference type="EMBL" id="KGN95016.1"/>
    </source>
</evidence>
<dbReference type="Proteomes" id="UP000249300">
    <property type="component" value="Chromosome 1"/>
</dbReference>
<feature type="domain" description="NadR/Ttd14 AAA" evidence="1">
    <location>
        <begin position="7"/>
        <end position="189"/>
    </location>
</feature>
<evidence type="ECO:0000313" key="4">
    <source>
        <dbReference type="Proteomes" id="UP000030136"/>
    </source>
</evidence>
<dbReference type="Gene3D" id="2.40.320.10">
    <property type="entry name" value="Hypothetical Protein Pfu-838710-001"/>
    <property type="match status" value="1"/>
</dbReference>
<evidence type="ECO:0000259" key="1">
    <source>
        <dbReference type="Pfam" id="PF13521"/>
    </source>
</evidence>
<keyword evidence="5" id="KW-1185">Reference proteome</keyword>
<dbReference type="Proteomes" id="UP000030136">
    <property type="component" value="Unassembled WGS sequence"/>
</dbReference>
<dbReference type="InterPro" id="IPR033469">
    <property type="entry name" value="CYTH-like_dom_sf"/>
</dbReference>
<accession>A0A0A2FV55</accession>
<protein>
    <submittedName>
        <fullName evidence="2">ATPase AAA</fullName>
    </submittedName>
    <submittedName>
        <fullName evidence="3">Uncharacterized protein conserved in bacteria</fullName>
    </submittedName>
</protein>
<sequence>MNKNITRIVMTGGPCAGKTTAMVKIIERFTDMGYLVYALPETPTLFNAASVNFSTSDKQYFYNIEKAVLKFQIQMEDTFYELARTASQPVLLIADRGTMDISAYMDPTAWQAMIDELGYSQMKLRNARYDAVIHLVTAANGAEEHYTTDNNDLRRETLDEARELDAKVIAAWTGHQNLRIVENDGDFENKILQTIDTISSILGEPGTLGIRRKYLVELSGEIPYGVEAEIYQAYIPAEDGSTVRIRKRGYPGNYVYFHSVQALPHPQEGAPIVTERQINPNEYISMLNRVDRSDLMIVHKLRKSFVWDKQYFELDTFLEPELKFQLLEIKGRKEEDIHLPPFVKLIEDVTDNPDYSRL</sequence>
<dbReference type="Gene3D" id="3.40.50.300">
    <property type="entry name" value="P-loop containing nucleotide triphosphate hydrolases"/>
    <property type="match status" value="1"/>
</dbReference>
<reference evidence="2 4" key="1">
    <citation type="submission" date="2014-08" db="EMBL/GenBank/DDBJ databases">
        <title>Porphyromonas crevioricanis strain:COT-253_OH1447 Genome sequencing.</title>
        <authorList>
            <person name="Wallis C."/>
            <person name="Deusch O."/>
            <person name="O'Flynn C."/>
            <person name="Davis I."/>
            <person name="Jospin G."/>
            <person name="Darling A.E."/>
            <person name="Coil D.A."/>
            <person name="Alexiev A."/>
            <person name="Horsfall A."/>
            <person name="Kirkwood N."/>
            <person name="Harris S."/>
            <person name="Eisen J.A."/>
        </authorList>
    </citation>
    <scope>NUCLEOTIDE SEQUENCE [LARGE SCALE GENOMIC DNA]</scope>
    <source>
        <strain evidence="4">COT-253 OH1447</strain>
        <strain evidence="2">COT-253_OH1447</strain>
    </source>
</reference>
<dbReference type="GO" id="GO:0005525">
    <property type="term" value="F:GTP binding"/>
    <property type="evidence" value="ECO:0007669"/>
    <property type="project" value="TreeGrafter"/>
</dbReference>
<evidence type="ECO:0000313" key="5">
    <source>
        <dbReference type="Proteomes" id="UP000249300"/>
    </source>
</evidence>
<dbReference type="PANTHER" id="PTHR34932:SF1">
    <property type="entry name" value="TRPL TRANSLOCATION DEFECT PROTEIN 14"/>
    <property type="match status" value="1"/>
</dbReference>
<dbReference type="AlphaFoldDB" id="A0A0A2FV55"/>
<dbReference type="InterPro" id="IPR053227">
    <property type="entry name" value="TRPL-trafficking_regulator"/>
</dbReference>
<dbReference type="GO" id="GO:0035091">
    <property type="term" value="F:phosphatidylinositol binding"/>
    <property type="evidence" value="ECO:0007669"/>
    <property type="project" value="TreeGrafter"/>
</dbReference>
<name>A0A0A2FV55_9PORP</name>
<dbReference type="EMBL" id="JQJC01000012">
    <property type="protein sequence ID" value="KGN95016.1"/>
    <property type="molecule type" value="Genomic_DNA"/>
</dbReference>
<dbReference type="SUPFAM" id="SSF52540">
    <property type="entry name" value="P-loop containing nucleoside triphosphate hydrolases"/>
    <property type="match status" value="1"/>
</dbReference>
<dbReference type="EMBL" id="LS483447">
    <property type="protein sequence ID" value="SQH73240.1"/>
    <property type="molecule type" value="Genomic_DNA"/>
</dbReference>
<dbReference type="GO" id="GO:0070300">
    <property type="term" value="F:phosphatidic acid binding"/>
    <property type="evidence" value="ECO:0007669"/>
    <property type="project" value="TreeGrafter"/>
</dbReference>
<proteinExistence type="predicted"/>
<dbReference type="InterPro" id="IPR038727">
    <property type="entry name" value="NadR/Ttd14_AAA_dom"/>
</dbReference>
<organism evidence="2 4">
    <name type="scientific">Porphyromonas crevioricanis</name>
    <dbReference type="NCBI Taxonomy" id="393921"/>
    <lineage>
        <taxon>Bacteria</taxon>
        <taxon>Pseudomonadati</taxon>
        <taxon>Bacteroidota</taxon>
        <taxon>Bacteroidia</taxon>
        <taxon>Bacteroidales</taxon>
        <taxon>Porphyromonadaceae</taxon>
        <taxon>Porphyromonas</taxon>
    </lineage>
</organism>
<dbReference type="eggNOG" id="COG2954">
    <property type="taxonomic scope" value="Bacteria"/>
</dbReference>
<dbReference type="PANTHER" id="PTHR34932">
    <property type="entry name" value="TRPL TRANSLOCATION DEFECT PROTEIN 14"/>
    <property type="match status" value="1"/>
</dbReference>
<dbReference type="STRING" id="393921.HQ45_01665"/>
<dbReference type="Pfam" id="PF13521">
    <property type="entry name" value="AAA_28"/>
    <property type="match status" value="1"/>
</dbReference>
<dbReference type="OrthoDB" id="5638848at2"/>
<dbReference type="KEGG" id="pcre:NCTC12858_01085"/>
<dbReference type="SUPFAM" id="SSF55154">
    <property type="entry name" value="CYTH-like phosphatases"/>
    <property type="match status" value="1"/>
</dbReference>
<reference evidence="3 5" key="2">
    <citation type="submission" date="2018-06" db="EMBL/GenBank/DDBJ databases">
        <authorList>
            <consortium name="Pathogen Informatics"/>
            <person name="Doyle S."/>
        </authorList>
    </citation>
    <scope>NUCLEOTIDE SEQUENCE [LARGE SCALE GENOMIC DNA]</scope>
    <source>
        <strain evidence="3 5">NCTC12858</strain>
    </source>
</reference>
<dbReference type="InterPro" id="IPR027417">
    <property type="entry name" value="P-loop_NTPase"/>
</dbReference>
<evidence type="ECO:0000313" key="3">
    <source>
        <dbReference type="EMBL" id="SQH73240.1"/>
    </source>
</evidence>
<gene>
    <name evidence="2" type="ORF">HQ38_04275</name>
    <name evidence="3" type="ORF">NCTC12858_01085</name>
</gene>